<dbReference type="Gene3D" id="2.60.40.1180">
    <property type="entry name" value="Golgi alpha-mannosidase II"/>
    <property type="match status" value="1"/>
</dbReference>
<evidence type="ECO:0000313" key="3">
    <source>
        <dbReference type="EMBL" id="XBH18886.1"/>
    </source>
</evidence>
<feature type="signal peptide" evidence="1">
    <location>
        <begin position="1"/>
        <end position="22"/>
    </location>
</feature>
<keyword evidence="1" id="KW-0732">Signal</keyword>
<accession>A0AAU7DQ37</accession>
<dbReference type="InterPro" id="IPR024745">
    <property type="entry name" value="GH44_cat"/>
</dbReference>
<dbReference type="SUPFAM" id="SSF51445">
    <property type="entry name" value="(Trans)glycosidases"/>
    <property type="match status" value="1"/>
</dbReference>
<dbReference type="Pfam" id="PF12891">
    <property type="entry name" value="Glyco_hydro_44"/>
    <property type="match status" value="1"/>
</dbReference>
<dbReference type="EMBL" id="CP121196">
    <property type="protein sequence ID" value="XBH18886.1"/>
    <property type="molecule type" value="Genomic_DNA"/>
</dbReference>
<dbReference type="InterPro" id="IPR017853">
    <property type="entry name" value="GH"/>
</dbReference>
<dbReference type="Gene3D" id="3.20.20.80">
    <property type="entry name" value="Glycosidases"/>
    <property type="match status" value="1"/>
</dbReference>
<feature type="chain" id="PRO_5043369312" evidence="1">
    <location>
        <begin position="23"/>
        <end position="772"/>
    </location>
</feature>
<proteinExistence type="predicted"/>
<sequence length="772" mass="80810">MKISHRNAALWMAVSLATVFNACGGSGGGTTTTPPPPSAFVLTVNTVNPVNGVAMTVAPADNNGAANGNASFTRTYNSGTAVTVTAPATSGSHTFISWAGCTSAKTVACSITMSANATVTATYASPTIAVTPNTAIIGSQVQFNAALPTGVTGAITWSVAAPAGNSQSAGTISNNGLYNTPYPAPATVTVTATSTQDTTVTGSATVTLSQPAASTGPSLTIDAGTITHPINPYIYGMNAFQLAASEAASANLSINRFGGDATSRYNYQLDVTNSASDWYFENGTGSTGVQDTGEFNQQVASDHANGTRTIGTVPVNGWVAKDGTSCSFPIATYPNQVAVDPYGGRCGNGLYPSGINNCTNASGCNITGVAATNTSIAVDATWTGNWVKYLVGKFGTAANGGVAVYDLDNEPSWWDAVHRDVHPLPFTYDEVTNNGIAHAVAIKSADPTAEVSGPVMDYWWGYFYSKKDIENGWGSGPCYEPWSNPVDRNGHGGVPLIEYYLQQFAAYEKAHGTRLLDYVDLHTYFVADNLAFSTGGDTQAQQARINSTRVFWDPTYTDPNYSQPNYTTDSNFTSNCKTPLQAPQVIPMMKKWVATDYPGTKLAITEYNWGGQEHINGALAQADILGIFGREGLDIGTLWGAPDPVKQIPGLIAFEIFRNYDGAKSTFGDQAVTSTSSDQGKLSVYGALRSKDNTLTVVVINKTYGDFTTTLNLANFKPGGPAQVFLYSSANLSAIATQPNLTVTAPAGTGTTSTLSTTFPAQSITVLVVPKA</sequence>
<name>A0AAU7DQ37_9BACT</name>
<feature type="domain" description="Glycoside hydrolase family 44 catalytic" evidence="2">
    <location>
        <begin position="272"/>
        <end position="525"/>
    </location>
</feature>
<dbReference type="GO" id="GO:0016787">
    <property type="term" value="F:hydrolase activity"/>
    <property type="evidence" value="ECO:0007669"/>
    <property type="project" value="UniProtKB-KW"/>
</dbReference>
<evidence type="ECO:0000259" key="2">
    <source>
        <dbReference type="Pfam" id="PF12891"/>
    </source>
</evidence>
<keyword evidence="3" id="KW-0378">Hydrolase</keyword>
<dbReference type="InterPro" id="IPR013780">
    <property type="entry name" value="Glyco_hydro_b"/>
</dbReference>
<evidence type="ECO:0000256" key="1">
    <source>
        <dbReference type="SAM" id="SignalP"/>
    </source>
</evidence>
<dbReference type="AlphaFoldDB" id="A0AAU7DQ37"/>
<gene>
    <name evidence="3" type="ORF">P8935_06105</name>
</gene>
<protein>
    <submittedName>
        <fullName evidence="3">Glycoside hydrolase family 44 protein</fullName>
    </submittedName>
</protein>
<dbReference type="RefSeq" id="WP_348264104.1">
    <property type="nucleotide sequence ID" value="NZ_CP121196.1"/>
</dbReference>
<organism evidence="3">
    <name type="scientific">Telmatobacter sp. DSM 110680</name>
    <dbReference type="NCBI Taxonomy" id="3036704"/>
    <lineage>
        <taxon>Bacteria</taxon>
        <taxon>Pseudomonadati</taxon>
        <taxon>Acidobacteriota</taxon>
        <taxon>Terriglobia</taxon>
        <taxon>Terriglobales</taxon>
        <taxon>Acidobacteriaceae</taxon>
        <taxon>Telmatobacter</taxon>
    </lineage>
</organism>
<reference evidence="3" key="1">
    <citation type="submission" date="2023-03" db="EMBL/GenBank/DDBJ databases">
        <title>Edaphobacter sp.</title>
        <authorList>
            <person name="Huber K.J."/>
            <person name="Papendorf J."/>
            <person name="Pilke C."/>
            <person name="Bunk B."/>
            <person name="Sproeer C."/>
            <person name="Pester M."/>
        </authorList>
    </citation>
    <scope>NUCLEOTIDE SEQUENCE</scope>
    <source>
        <strain evidence="3">DSM 110680</strain>
    </source>
</reference>